<gene>
    <name evidence="2" type="ORF">DFR29_104111</name>
</gene>
<comment type="caution">
    <text evidence="2">The sequence shown here is derived from an EMBL/GenBank/DDBJ whole genome shotgun (WGS) entry which is preliminary data.</text>
</comment>
<dbReference type="AlphaFoldDB" id="A0A4R6Z284"/>
<accession>A0A4R6Z284</accession>
<sequence>MGGYIGMDMNHGSVPHTVVGALLGLILLGSYVVGRAGSLAKFRSRRAPAGTFAAGLHGVRLRNGKVIAASRIRRLVYRNVQDSSVMLFAAGTGMTGGLAAAGAARHVADANAYAPISYQLELEADGRTIPIVGSLTMATAQALFEDVSRALNHR</sequence>
<organism evidence="2 3">
    <name type="scientific">Tahibacter aquaticus</name>
    <dbReference type="NCBI Taxonomy" id="520092"/>
    <lineage>
        <taxon>Bacteria</taxon>
        <taxon>Pseudomonadati</taxon>
        <taxon>Pseudomonadota</taxon>
        <taxon>Gammaproteobacteria</taxon>
        <taxon>Lysobacterales</taxon>
        <taxon>Rhodanobacteraceae</taxon>
        <taxon>Tahibacter</taxon>
    </lineage>
</organism>
<evidence type="ECO:0000256" key="1">
    <source>
        <dbReference type="SAM" id="Phobius"/>
    </source>
</evidence>
<name>A0A4R6Z284_9GAMM</name>
<keyword evidence="1" id="KW-1133">Transmembrane helix</keyword>
<keyword evidence="3" id="KW-1185">Reference proteome</keyword>
<reference evidence="2 3" key="1">
    <citation type="submission" date="2019-03" db="EMBL/GenBank/DDBJ databases">
        <title>Genomic Encyclopedia of Type Strains, Phase IV (KMG-IV): sequencing the most valuable type-strain genomes for metagenomic binning, comparative biology and taxonomic classification.</title>
        <authorList>
            <person name="Goeker M."/>
        </authorList>
    </citation>
    <scope>NUCLEOTIDE SEQUENCE [LARGE SCALE GENOMIC DNA]</scope>
    <source>
        <strain evidence="2 3">DSM 21667</strain>
    </source>
</reference>
<dbReference type="Proteomes" id="UP000295293">
    <property type="component" value="Unassembled WGS sequence"/>
</dbReference>
<evidence type="ECO:0000313" key="3">
    <source>
        <dbReference type="Proteomes" id="UP000295293"/>
    </source>
</evidence>
<feature type="transmembrane region" description="Helical" evidence="1">
    <location>
        <begin position="14"/>
        <end position="34"/>
    </location>
</feature>
<dbReference type="EMBL" id="SNZH01000004">
    <property type="protein sequence ID" value="TDR45683.1"/>
    <property type="molecule type" value="Genomic_DNA"/>
</dbReference>
<evidence type="ECO:0000313" key="2">
    <source>
        <dbReference type="EMBL" id="TDR45683.1"/>
    </source>
</evidence>
<proteinExistence type="predicted"/>
<protein>
    <submittedName>
        <fullName evidence="2">Uncharacterized protein</fullName>
    </submittedName>
</protein>
<keyword evidence="1" id="KW-0472">Membrane</keyword>
<keyword evidence="1" id="KW-0812">Transmembrane</keyword>
<dbReference type="RefSeq" id="WP_133818052.1">
    <property type="nucleotide sequence ID" value="NZ_SNZH01000004.1"/>
</dbReference>